<sequence length="116" mass="13635">MQLTLLAEGSDSILVGDDRGYILGMDKMALNIEDEELYPYESEKLKTPNKSPDWVLKLFDYEAIHARRLNSITEDYPVWIDETPIYTLDLRRVYRKPDIIVAVAFDQKTKEWWVHA</sequence>
<comment type="caution">
    <text evidence="1">The sequence shown here is derived from an EMBL/GenBank/DDBJ whole genome shotgun (WGS) entry which is preliminary data.</text>
</comment>
<name>A0A0F9EW42_9ZZZZ</name>
<dbReference type="AlphaFoldDB" id="A0A0F9EW42"/>
<protein>
    <submittedName>
        <fullName evidence="1">Uncharacterized protein</fullName>
    </submittedName>
</protein>
<evidence type="ECO:0000313" key="1">
    <source>
        <dbReference type="EMBL" id="KKL28018.1"/>
    </source>
</evidence>
<gene>
    <name evidence="1" type="ORF">LCGC14_2379350</name>
</gene>
<accession>A0A0F9EW42</accession>
<organism evidence="1">
    <name type="scientific">marine sediment metagenome</name>
    <dbReference type="NCBI Taxonomy" id="412755"/>
    <lineage>
        <taxon>unclassified sequences</taxon>
        <taxon>metagenomes</taxon>
        <taxon>ecological metagenomes</taxon>
    </lineage>
</organism>
<reference evidence="1" key="1">
    <citation type="journal article" date="2015" name="Nature">
        <title>Complex archaea that bridge the gap between prokaryotes and eukaryotes.</title>
        <authorList>
            <person name="Spang A."/>
            <person name="Saw J.H."/>
            <person name="Jorgensen S.L."/>
            <person name="Zaremba-Niedzwiedzka K."/>
            <person name="Martijn J."/>
            <person name="Lind A.E."/>
            <person name="van Eijk R."/>
            <person name="Schleper C."/>
            <person name="Guy L."/>
            <person name="Ettema T.J."/>
        </authorList>
    </citation>
    <scope>NUCLEOTIDE SEQUENCE</scope>
</reference>
<dbReference type="EMBL" id="LAZR01035248">
    <property type="protein sequence ID" value="KKL28018.1"/>
    <property type="molecule type" value="Genomic_DNA"/>
</dbReference>
<proteinExistence type="predicted"/>